<name>A0A420XJ99_9PAST</name>
<organism evidence="1 2">
    <name type="scientific">Otariodibacter oris</name>
    <dbReference type="NCBI Taxonomy" id="1032623"/>
    <lineage>
        <taxon>Bacteria</taxon>
        <taxon>Pseudomonadati</taxon>
        <taxon>Pseudomonadota</taxon>
        <taxon>Gammaproteobacteria</taxon>
        <taxon>Pasteurellales</taxon>
        <taxon>Pasteurellaceae</taxon>
        <taxon>Otariodibacter</taxon>
    </lineage>
</organism>
<dbReference type="SUPFAM" id="SSF56925">
    <property type="entry name" value="OMPA-like"/>
    <property type="match status" value="1"/>
</dbReference>
<dbReference type="RefSeq" id="WP_121121942.1">
    <property type="nucleotide sequence ID" value="NZ_CP016604.1"/>
</dbReference>
<evidence type="ECO:0000313" key="2">
    <source>
        <dbReference type="Proteomes" id="UP000280099"/>
    </source>
</evidence>
<dbReference type="PROSITE" id="PS51257">
    <property type="entry name" value="PROKAR_LIPOPROTEIN"/>
    <property type="match status" value="1"/>
</dbReference>
<comment type="caution">
    <text evidence="1">The sequence shown here is derived from an EMBL/GenBank/DDBJ whole genome shotgun (WGS) entry which is preliminary data.</text>
</comment>
<proteinExistence type="predicted"/>
<protein>
    <recommendedName>
        <fullName evidence="3">Transferrin binding protein</fullName>
    </recommendedName>
</protein>
<dbReference type="InterPro" id="IPR011250">
    <property type="entry name" value="OMP/PagP_B-barrel"/>
</dbReference>
<sequence>MKSLKLNIVLATIASFTIVGCGSSGGSSNKLQILPDDFEITDSDKFEAMKISIENKTDPNVKEGVVKAYSLYYLDSTNSPEYKTLVKEKPTKDINKNNIQGTFEGELSFQLSKNDSSDITSANTKVTFNVNNGKISGENQKNEIIYVKFGDADIQENLTFSGGKFTYTEHGASTPITSTYNGSFAGPKAENVVGKIEKSSETNGSQILGGAFVAEKQQ</sequence>
<accession>A0A420XJ99</accession>
<reference evidence="1 2" key="1">
    <citation type="submission" date="2018-10" db="EMBL/GenBank/DDBJ databases">
        <title>Genomic Encyclopedia of Type Strains, Phase IV (KMG-IV): sequencing the most valuable type-strain genomes for metagenomic binning, comparative biology and taxonomic classification.</title>
        <authorList>
            <person name="Goeker M."/>
        </authorList>
    </citation>
    <scope>NUCLEOTIDE SEQUENCE [LARGE SCALE GENOMIC DNA]</scope>
    <source>
        <strain evidence="1 2">DSM 23800</strain>
    </source>
</reference>
<evidence type="ECO:0008006" key="3">
    <source>
        <dbReference type="Google" id="ProtNLM"/>
    </source>
</evidence>
<dbReference type="EMBL" id="RBJC01000004">
    <property type="protein sequence ID" value="RKR77326.1"/>
    <property type="molecule type" value="Genomic_DNA"/>
</dbReference>
<dbReference type="Gene3D" id="2.40.160.90">
    <property type="match status" value="1"/>
</dbReference>
<evidence type="ECO:0000313" key="1">
    <source>
        <dbReference type="EMBL" id="RKR77326.1"/>
    </source>
</evidence>
<gene>
    <name evidence="1" type="ORF">DES31_0655</name>
</gene>
<dbReference type="Proteomes" id="UP000280099">
    <property type="component" value="Unassembled WGS sequence"/>
</dbReference>
<dbReference type="AlphaFoldDB" id="A0A420XJ99"/>
<keyword evidence="2" id="KW-1185">Reference proteome</keyword>